<accession>F9DKE6</accession>
<dbReference type="Proteomes" id="UP000004123">
    <property type="component" value="Unassembled WGS sequence"/>
</dbReference>
<sequence>MPKCSQQIAKTLLTDCKNAHNRLSKHKQHKHKNTTIVHHPTVTYFIKHTYSLTLIHIIYNIMHIFNCLREHLDNTKTAETYLNINLLKICKRLIFFTL</sequence>
<dbReference type="HOGENOM" id="CLU_2331382_0_0_10"/>
<protein>
    <submittedName>
        <fullName evidence="1">Uncharacterized protein</fullName>
    </submittedName>
</protein>
<proteinExistence type="predicted"/>
<comment type="caution">
    <text evidence="1">The sequence shown here is derived from an EMBL/GenBank/DDBJ whole genome shotgun (WGS) entry which is preliminary data.</text>
</comment>
<evidence type="ECO:0000313" key="2">
    <source>
        <dbReference type="Proteomes" id="UP000004123"/>
    </source>
</evidence>
<gene>
    <name evidence="1" type="ORF">HMPREF9144_2138</name>
</gene>
<organism evidence="1 2">
    <name type="scientific">Prevotella pallens ATCC 700821</name>
    <dbReference type="NCBI Taxonomy" id="997353"/>
    <lineage>
        <taxon>Bacteria</taxon>
        <taxon>Pseudomonadati</taxon>
        <taxon>Bacteroidota</taxon>
        <taxon>Bacteroidia</taxon>
        <taxon>Bacteroidales</taxon>
        <taxon>Prevotellaceae</taxon>
        <taxon>Prevotella</taxon>
    </lineage>
</organism>
<reference evidence="1 2" key="1">
    <citation type="submission" date="2011-04" db="EMBL/GenBank/DDBJ databases">
        <authorList>
            <person name="Muzny D."/>
            <person name="Qin X."/>
            <person name="Deng J."/>
            <person name="Jiang H."/>
            <person name="Liu Y."/>
            <person name="Qu J."/>
            <person name="Song X.-Z."/>
            <person name="Zhang L."/>
            <person name="Thornton R."/>
            <person name="Coyle M."/>
            <person name="Francisco L."/>
            <person name="Jackson L."/>
            <person name="Javaid M."/>
            <person name="Korchina V."/>
            <person name="Kovar C."/>
            <person name="Mata R."/>
            <person name="Mathew T."/>
            <person name="Ngo R."/>
            <person name="Nguyen L."/>
            <person name="Nguyen N."/>
            <person name="Okwuonu G."/>
            <person name="Ongeri F."/>
            <person name="Pham C."/>
            <person name="Simmons D."/>
            <person name="Wilczek-Boney K."/>
            <person name="Hale W."/>
            <person name="Jakkamsetti A."/>
            <person name="Pham P."/>
            <person name="Ruth R."/>
            <person name="San Lucas F."/>
            <person name="Warren J."/>
            <person name="Zhang J."/>
            <person name="Zhao Z."/>
            <person name="Zhou C."/>
            <person name="Zhu D."/>
            <person name="Lee S."/>
            <person name="Bess C."/>
            <person name="Blankenburg K."/>
            <person name="Forbes L."/>
            <person name="Fu Q."/>
            <person name="Gubbala S."/>
            <person name="Hirani K."/>
            <person name="Jayaseelan J.C."/>
            <person name="Lara F."/>
            <person name="Munidasa M."/>
            <person name="Palculict T."/>
            <person name="Patil S."/>
            <person name="Pu L.-L."/>
            <person name="Saada N."/>
            <person name="Tang L."/>
            <person name="Weissenberger G."/>
            <person name="Zhu Y."/>
            <person name="Hemphill L."/>
            <person name="Shang Y."/>
            <person name="Youmans B."/>
            <person name="Ayvaz T."/>
            <person name="Ross M."/>
            <person name="Santibanez J."/>
            <person name="Aqrawi P."/>
            <person name="Gross S."/>
            <person name="Joshi V."/>
            <person name="Fowler G."/>
            <person name="Nazareth L."/>
            <person name="Reid J."/>
            <person name="Worley K."/>
            <person name="Petrosino J."/>
            <person name="Highlander S."/>
            <person name="Gibbs R."/>
        </authorList>
    </citation>
    <scope>NUCLEOTIDE SEQUENCE [LARGE SCALE GENOMIC DNA]</scope>
    <source>
        <strain evidence="1 2">ATCC 700821</strain>
    </source>
</reference>
<evidence type="ECO:0000313" key="1">
    <source>
        <dbReference type="EMBL" id="EGQ14206.1"/>
    </source>
</evidence>
<dbReference type="AlphaFoldDB" id="F9DKE6"/>
<name>F9DKE6_9BACT</name>
<dbReference type="EMBL" id="AFPY01000109">
    <property type="protein sequence ID" value="EGQ14206.1"/>
    <property type="molecule type" value="Genomic_DNA"/>
</dbReference>